<dbReference type="EMBL" id="LXQA010024163">
    <property type="protein sequence ID" value="MCH93098.1"/>
    <property type="molecule type" value="Genomic_DNA"/>
</dbReference>
<evidence type="ECO:0000313" key="1">
    <source>
        <dbReference type="EMBL" id="MCH93098.1"/>
    </source>
</evidence>
<dbReference type="Proteomes" id="UP000265520">
    <property type="component" value="Unassembled WGS sequence"/>
</dbReference>
<comment type="caution">
    <text evidence="1">The sequence shown here is derived from an EMBL/GenBank/DDBJ whole genome shotgun (WGS) entry which is preliminary data.</text>
</comment>
<accession>A0A392N2B0</accession>
<name>A0A392N2B0_9FABA</name>
<protein>
    <submittedName>
        <fullName evidence="1">Uncharacterized protein</fullName>
    </submittedName>
</protein>
<evidence type="ECO:0000313" key="2">
    <source>
        <dbReference type="Proteomes" id="UP000265520"/>
    </source>
</evidence>
<dbReference type="AlphaFoldDB" id="A0A392N2B0"/>
<keyword evidence="2" id="KW-1185">Reference proteome</keyword>
<organism evidence="1 2">
    <name type="scientific">Trifolium medium</name>
    <dbReference type="NCBI Taxonomy" id="97028"/>
    <lineage>
        <taxon>Eukaryota</taxon>
        <taxon>Viridiplantae</taxon>
        <taxon>Streptophyta</taxon>
        <taxon>Embryophyta</taxon>
        <taxon>Tracheophyta</taxon>
        <taxon>Spermatophyta</taxon>
        <taxon>Magnoliopsida</taxon>
        <taxon>eudicotyledons</taxon>
        <taxon>Gunneridae</taxon>
        <taxon>Pentapetalae</taxon>
        <taxon>rosids</taxon>
        <taxon>fabids</taxon>
        <taxon>Fabales</taxon>
        <taxon>Fabaceae</taxon>
        <taxon>Papilionoideae</taxon>
        <taxon>50 kb inversion clade</taxon>
        <taxon>NPAAA clade</taxon>
        <taxon>Hologalegina</taxon>
        <taxon>IRL clade</taxon>
        <taxon>Trifolieae</taxon>
        <taxon>Trifolium</taxon>
    </lineage>
</organism>
<feature type="non-terminal residue" evidence="1">
    <location>
        <position position="59"/>
    </location>
</feature>
<sequence length="59" mass="6541">MWPSTNPQFKHPTSFVAPPNAMLANASSFNPSNAWYPHSEASYHVIANSPFSTADQIFM</sequence>
<reference evidence="1 2" key="1">
    <citation type="journal article" date="2018" name="Front. Plant Sci.">
        <title>Red Clover (Trifolium pratense) and Zigzag Clover (T. medium) - A Picture of Genomic Similarities and Differences.</title>
        <authorList>
            <person name="Dluhosova J."/>
            <person name="Istvanek J."/>
            <person name="Nedelnik J."/>
            <person name="Repkova J."/>
        </authorList>
    </citation>
    <scope>NUCLEOTIDE SEQUENCE [LARGE SCALE GENOMIC DNA]</scope>
    <source>
        <strain evidence="2">cv. 10/8</strain>
        <tissue evidence="1">Leaf</tissue>
    </source>
</reference>
<proteinExistence type="predicted"/>